<dbReference type="RefSeq" id="XP_016213316.1">
    <property type="nucleotide sequence ID" value="XM_016358697.1"/>
</dbReference>
<dbReference type="Gene3D" id="4.10.240.10">
    <property type="entry name" value="Zn(2)-C6 fungal-type DNA-binding domain"/>
    <property type="match status" value="1"/>
</dbReference>
<keyword evidence="2" id="KW-0479">Metal-binding</keyword>
<dbReference type="GO" id="GO:0005634">
    <property type="term" value="C:nucleus"/>
    <property type="evidence" value="ECO:0007669"/>
    <property type="project" value="UniProtKB-SubCell"/>
</dbReference>
<feature type="domain" description="Zn(2)-C6 fungal-type" evidence="10">
    <location>
        <begin position="24"/>
        <end position="54"/>
    </location>
</feature>
<keyword evidence="7" id="KW-0539">Nucleus</keyword>
<comment type="subcellular location">
    <subcellularLocation>
        <location evidence="1">Nucleus</location>
    </subcellularLocation>
</comment>
<evidence type="ECO:0000256" key="8">
    <source>
        <dbReference type="SAM" id="Coils"/>
    </source>
</evidence>
<evidence type="ECO:0000313" key="12">
    <source>
        <dbReference type="Proteomes" id="UP000053259"/>
    </source>
</evidence>
<keyword evidence="3" id="KW-0862">Zinc</keyword>
<dbReference type="OrthoDB" id="1924787at2759"/>
<dbReference type="GO" id="GO:0006351">
    <property type="term" value="P:DNA-templated transcription"/>
    <property type="evidence" value="ECO:0007669"/>
    <property type="project" value="InterPro"/>
</dbReference>
<feature type="coiled-coil region" evidence="8">
    <location>
        <begin position="68"/>
        <end position="102"/>
    </location>
</feature>
<evidence type="ECO:0000256" key="5">
    <source>
        <dbReference type="ARBA" id="ARBA00023125"/>
    </source>
</evidence>
<dbReference type="AlphaFoldDB" id="A0A0D1YS47"/>
<evidence type="ECO:0000256" key="6">
    <source>
        <dbReference type="ARBA" id="ARBA00023163"/>
    </source>
</evidence>
<gene>
    <name evidence="11" type="ORF">PV09_05217</name>
</gene>
<evidence type="ECO:0000256" key="7">
    <source>
        <dbReference type="ARBA" id="ARBA00023242"/>
    </source>
</evidence>
<feature type="region of interest" description="Disordered" evidence="9">
    <location>
        <begin position="603"/>
        <end position="724"/>
    </location>
</feature>
<feature type="compositionally biased region" description="Basic and acidic residues" evidence="9">
    <location>
        <begin position="124"/>
        <end position="133"/>
    </location>
</feature>
<dbReference type="PROSITE" id="PS00463">
    <property type="entry name" value="ZN2_CY6_FUNGAL_1"/>
    <property type="match status" value="1"/>
</dbReference>
<dbReference type="EMBL" id="KN847544">
    <property type="protein sequence ID" value="KIW03447.1"/>
    <property type="molecule type" value="Genomic_DNA"/>
</dbReference>
<evidence type="ECO:0000313" key="11">
    <source>
        <dbReference type="EMBL" id="KIW03447.1"/>
    </source>
</evidence>
<dbReference type="InterPro" id="IPR036864">
    <property type="entry name" value="Zn2-C6_fun-type_DNA-bd_sf"/>
</dbReference>
<keyword evidence="6" id="KW-0804">Transcription</keyword>
<accession>A0A0D1YS47</accession>
<dbReference type="Pfam" id="PF00172">
    <property type="entry name" value="Zn_clus"/>
    <property type="match status" value="1"/>
</dbReference>
<dbReference type="SMART" id="SM00906">
    <property type="entry name" value="Fungal_trans"/>
    <property type="match status" value="1"/>
</dbReference>
<dbReference type="PANTHER" id="PTHR46910:SF12">
    <property type="entry name" value="REGULATORY PROTEIN CAT8"/>
    <property type="match status" value="1"/>
</dbReference>
<name>A0A0D1YS47_9PEZI</name>
<evidence type="ECO:0000259" key="10">
    <source>
        <dbReference type="PROSITE" id="PS50048"/>
    </source>
</evidence>
<dbReference type="CDD" id="cd00067">
    <property type="entry name" value="GAL4"/>
    <property type="match status" value="1"/>
</dbReference>
<proteinExistence type="predicted"/>
<dbReference type="GO" id="GO:0008270">
    <property type="term" value="F:zinc ion binding"/>
    <property type="evidence" value="ECO:0007669"/>
    <property type="project" value="InterPro"/>
</dbReference>
<dbReference type="HOGENOM" id="CLU_007124_0_0_1"/>
<dbReference type="InParanoid" id="A0A0D1YS47"/>
<keyword evidence="4" id="KW-0805">Transcription regulation</keyword>
<dbReference type="SUPFAM" id="SSF57701">
    <property type="entry name" value="Zn2/Cys6 DNA-binding domain"/>
    <property type="match status" value="1"/>
</dbReference>
<dbReference type="GeneID" id="27313190"/>
<keyword evidence="8" id="KW-0175">Coiled coil</keyword>
<sequence length="867" mass="95379">MPGILPMKVIKVGTNAQTTRIAQACDRCRSKKIRCDGIRPSCTQCVNVGFECKTSDKLSRRAFPRGYTESLEERVRSLESEVRELKALLDEKDEKIDMLSRIHAHSPQPSQRRKSAATIPTPESTRDSPEAKDDVLKIEQPPPLAADDNPAACFMGTSSSRLMIEAFKSRLQEFGKPSAEFSVGAFFDSPSKASRSTARQQSVSFQAPARMVSDQLVNIFFQEWAPLYPILHRPTFLKLYEEYVSSPDSVTDKQHLAQLNLVFAIAAQSSDVPFHQEIPSFTAQWQAAVESFVMENDLTTLQCLLLAQIASLQSGDYSGMLKYKALASGLSQRLGLHLSQKRFALGTLTVEMRKKLFWTMYTLDCFTSAQLGLPRSMRDEDVQCEDPVDADDEYITEDGFLPTLPGEFTKLSSALALMKVSRILAKAISTLYPAKDSYAISFRSIVALSDELDEWLKSLPQHLRLQFVQDKPSTNIISSRSPLLSLAYHYIRSLIYRPAVCASEAANHISSSAKVALASCSKHTVQIIQLLSERNLSFSFCLNKNELLVSAGFGLLFQSLGLERGSTLLKENQRLTAVIAHLLDRRPSKASVEFRRVSTALTMQHMPGSAEQKRTPVLSRHNSDSNLPQAQDSMSSAQKHFRAIVSRFSSSTKNVRPDDRRATLPVVSLPAGNISRTSLSSIRSEPHQARSEPSMSPDFQQPSMSPPKQPSRPNSSVPKLPTNLDFLPLGSTSVTAAYPASTSTPGKQDVNPADWERLLSSLDSGKMNIYDGIYGGPAIEALADVSVLPPAEANLVWSPDVWAINNTSTVPQSVLSFSDESLTSGEEFPDLTNCASNDSYNGILIPEMSPSSVDSFGLPGLDGNFGL</sequence>
<dbReference type="Pfam" id="PF04082">
    <property type="entry name" value="Fungal_trans"/>
    <property type="match status" value="1"/>
</dbReference>
<evidence type="ECO:0000256" key="2">
    <source>
        <dbReference type="ARBA" id="ARBA00022723"/>
    </source>
</evidence>
<dbReference type="STRING" id="253628.A0A0D1YS47"/>
<dbReference type="InterPro" id="IPR001138">
    <property type="entry name" value="Zn2Cys6_DnaBD"/>
</dbReference>
<dbReference type="FunFam" id="4.10.240.10:FF:000007">
    <property type="entry name" value="C6 transcription factor FacB"/>
    <property type="match status" value="1"/>
</dbReference>
<feature type="compositionally biased region" description="Polar residues" evidence="9">
    <location>
        <begin position="624"/>
        <end position="638"/>
    </location>
</feature>
<dbReference type="PANTHER" id="PTHR46910">
    <property type="entry name" value="TRANSCRIPTION FACTOR PDR1"/>
    <property type="match status" value="1"/>
</dbReference>
<keyword evidence="5" id="KW-0238">DNA-binding</keyword>
<dbReference type="VEuPathDB" id="FungiDB:PV09_05217"/>
<protein>
    <recommendedName>
        <fullName evidence="10">Zn(2)-C6 fungal-type domain-containing protein</fullName>
    </recommendedName>
</protein>
<dbReference type="Proteomes" id="UP000053259">
    <property type="component" value="Unassembled WGS sequence"/>
</dbReference>
<evidence type="ECO:0000256" key="1">
    <source>
        <dbReference type="ARBA" id="ARBA00004123"/>
    </source>
</evidence>
<dbReference type="CDD" id="cd15485">
    <property type="entry name" value="ZIP_Cat8"/>
    <property type="match status" value="1"/>
</dbReference>
<reference evidence="11 12" key="1">
    <citation type="submission" date="2015-01" db="EMBL/GenBank/DDBJ databases">
        <title>The Genome Sequence of Ochroconis gallopava CBS43764.</title>
        <authorList>
            <consortium name="The Broad Institute Genomics Platform"/>
            <person name="Cuomo C."/>
            <person name="de Hoog S."/>
            <person name="Gorbushina A."/>
            <person name="Stielow B."/>
            <person name="Teixiera M."/>
            <person name="Abouelleil A."/>
            <person name="Chapman S.B."/>
            <person name="Priest M."/>
            <person name="Young S.K."/>
            <person name="Wortman J."/>
            <person name="Nusbaum C."/>
            <person name="Birren B."/>
        </authorList>
    </citation>
    <scope>NUCLEOTIDE SEQUENCE [LARGE SCALE GENOMIC DNA]</scope>
    <source>
        <strain evidence="11 12">CBS 43764</strain>
    </source>
</reference>
<dbReference type="CDD" id="cd12148">
    <property type="entry name" value="fungal_TF_MHR"/>
    <property type="match status" value="1"/>
</dbReference>
<keyword evidence="12" id="KW-1185">Reference proteome</keyword>
<evidence type="ECO:0000256" key="9">
    <source>
        <dbReference type="SAM" id="MobiDB-lite"/>
    </source>
</evidence>
<dbReference type="GO" id="GO:0000981">
    <property type="term" value="F:DNA-binding transcription factor activity, RNA polymerase II-specific"/>
    <property type="evidence" value="ECO:0007669"/>
    <property type="project" value="InterPro"/>
</dbReference>
<feature type="compositionally biased region" description="Polar residues" evidence="9">
    <location>
        <begin position="674"/>
        <end position="683"/>
    </location>
</feature>
<evidence type="ECO:0000256" key="4">
    <source>
        <dbReference type="ARBA" id="ARBA00023015"/>
    </source>
</evidence>
<organism evidence="11 12">
    <name type="scientific">Verruconis gallopava</name>
    <dbReference type="NCBI Taxonomy" id="253628"/>
    <lineage>
        <taxon>Eukaryota</taxon>
        <taxon>Fungi</taxon>
        <taxon>Dikarya</taxon>
        <taxon>Ascomycota</taxon>
        <taxon>Pezizomycotina</taxon>
        <taxon>Dothideomycetes</taxon>
        <taxon>Pleosporomycetidae</taxon>
        <taxon>Venturiales</taxon>
        <taxon>Sympoventuriaceae</taxon>
        <taxon>Verruconis</taxon>
    </lineage>
</organism>
<dbReference type="SMART" id="SM00066">
    <property type="entry name" value="GAL4"/>
    <property type="match status" value="1"/>
</dbReference>
<feature type="region of interest" description="Disordered" evidence="9">
    <location>
        <begin position="102"/>
        <end position="133"/>
    </location>
</feature>
<dbReference type="PROSITE" id="PS50048">
    <property type="entry name" value="ZN2_CY6_FUNGAL_2"/>
    <property type="match status" value="1"/>
</dbReference>
<dbReference type="InterPro" id="IPR050987">
    <property type="entry name" value="AtrR-like"/>
</dbReference>
<evidence type="ECO:0000256" key="3">
    <source>
        <dbReference type="ARBA" id="ARBA00022833"/>
    </source>
</evidence>
<dbReference type="InterPro" id="IPR007219">
    <property type="entry name" value="XnlR_reg_dom"/>
</dbReference>
<dbReference type="GO" id="GO:0003677">
    <property type="term" value="F:DNA binding"/>
    <property type="evidence" value="ECO:0007669"/>
    <property type="project" value="UniProtKB-KW"/>
</dbReference>